<dbReference type="CDD" id="cd00130">
    <property type="entry name" value="PAS"/>
    <property type="match status" value="1"/>
</dbReference>
<dbReference type="SUPFAM" id="SSF55073">
    <property type="entry name" value="Nucleotide cyclase"/>
    <property type="match status" value="1"/>
</dbReference>
<dbReference type="Proteomes" id="UP000002012">
    <property type="component" value="Chromosome"/>
</dbReference>
<dbReference type="NCBIfam" id="TIGR00229">
    <property type="entry name" value="sensory_box"/>
    <property type="match status" value="1"/>
</dbReference>
<feature type="domain" description="PAS" evidence="1">
    <location>
        <begin position="4"/>
        <end position="80"/>
    </location>
</feature>
<dbReference type="CDD" id="cd01949">
    <property type="entry name" value="GGDEF"/>
    <property type="match status" value="1"/>
</dbReference>
<dbReference type="RefSeq" id="WP_013010123.1">
    <property type="nucleotide sequence ID" value="NC_013943.1"/>
</dbReference>
<dbReference type="PROSITE" id="PS50112">
    <property type="entry name" value="PAS"/>
    <property type="match status" value="1"/>
</dbReference>
<organism evidence="3 4">
    <name type="scientific">Denitrovibrio acetiphilus (strain DSM 12809 / NBRC 114555 / N2460)</name>
    <dbReference type="NCBI Taxonomy" id="522772"/>
    <lineage>
        <taxon>Bacteria</taxon>
        <taxon>Pseudomonadati</taxon>
        <taxon>Deferribacterota</taxon>
        <taxon>Deferribacteres</taxon>
        <taxon>Deferribacterales</taxon>
        <taxon>Geovibrionaceae</taxon>
        <taxon>Denitrovibrio</taxon>
    </lineage>
</organism>
<dbReference type="InParanoid" id="D4H5H1"/>
<dbReference type="SUPFAM" id="SSF55785">
    <property type="entry name" value="PYP-like sensor domain (PAS domain)"/>
    <property type="match status" value="1"/>
</dbReference>
<feature type="domain" description="GGDEF" evidence="2">
    <location>
        <begin position="172"/>
        <end position="303"/>
    </location>
</feature>
<dbReference type="KEGG" id="dap:Dacet_0811"/>
<dbReference type="InterPro" id="IPR013767">
    <property type="entry name" value="PAS_fold"/>
</dbReference>
<gene>
    <name evidence="3" type="ordered locus">Dacet_0811</name>
</gene>
<proteinExistence type="predicted"/>
<evidence type="ECO:0000259" key="1">
    <source>
        <dbReference type="PROSITE" id="PS50112"/>
    </source>
</evidence>
<dbReference type="SMART" id="SM00091">
    <property type="entry name" value="PAS"/>
    <property type="match status" value="1"/>
</dbReference>
<dbReference type="PaxDb" id="522772-Dacet_0811"/>
<dbReference type="InterPro" id="IPR000160">
    <property type="entry name" value="GGDEF_dom"/>
</dbReference>
<reference evidence="3 4" key="1">
    <citation type="journal article" date="2010" name="Stand. Genomic Sci.">
        <title>Complete genome sequence of Denitrovibrio acetiphilus type strain (N2460).</title>
        <authorList>
            <person name="Kiss H."/>
            <person name="Lang E."/>
            <person name="Lapidus A."/>
            <person name="Copeland A."/>
            <person name="Nolan M."/>
            <person name="Glavina Del Rio T."/>
            <person name="Chen F."/>
            <person name="Lucas S."/>
            <person name="Tice H."/>
            <person name="Cheng J.F."/>
            <person name="Han C."/>
            <person name="Goodwin L."/>
            <person name="Pitluck S."/>
            <person name="Liolios K."/>
            <person name="Pati A."/>
            <person name="Ivanova N."/>
            <person name="Mavromatis K."/>
            <person name="Chen A."/>
            <person name="Palaniappan K."/>
            <person name="Land M."/>
            <person name="Hauser L."/>
            <person name="Chang Y.J."/>
            <person name="Jeffries C.D."/>
            <person name="Detter J.C."/>
            <person name="Brettin T."/>
            <person name="Spring S."/>
            <person name="Rohde M."/>
            <person name="Goker M."/>
            <person name="Woyke T."/>
            <person name="Bristow J."/>
            <person name="Eisen J.A."/>
            <person name="Markowitz V."/>
            <person name="Hugenholtz P."/>
            <person name="Kyrpides N.C."/>
            <person name="Klenk H.P."/>
        </authorList>
    </citation>
    <scope>NUCLEOTIDE SEQUENCE [LARGE SCALE GENOMIC DNA]</scope>
    <source>
        <strain evidence="4">DSM 12809 / NBRC 114555 / N2460</strain>
    </source>
</reference>
<dbReference type="Pfam" id="PF00989">
    <property type="entry name" value="PAS"/>
    <property type="match status" value="1"/>
</dbReference>
<keyword evidence="4" id="KW-1185">Reference proteome</keyword>
<dbReference type="FunFam" id="3.30.70.270:FF:000001">
    <property type="entry name" value="Diguanylate cyclase domain protein"/>
    <property type="match status" value="1"/>
</dbReference>
<evidence type="ECO:0000313" key="3">
    <source>
        <dbReference type="EMBL" id="ADD67591.1"/>
    </source>
</evidence>
<dbReference type="GO" id="GO:0003824">
    <property type="term" value="F:catalytic activity"/>
    <property type="evidence" value="ECO:0007669"/>
    <property type="project" value="UniProtKB-ARBA"/>
</dbReference>
<name>D4H5H1_DENA2</name>
<dbReference type="eggNOG" id="COG3706">
    <property type="taxonomic scope" value="Bacteria"/>
</dbReference>
<dbReference type="InterPro" id="IPR052163">
    <property type="entry name" value="DGC-Regulatory_Protein"/>
</dbReference>
<dbReference type="OrthoDB" id="9805474at2"/>
<accession>D4H5H1</accession>
<dbReference type="NCBIfam" id="TIGR00254">
    <property type="entry name" value="GGDEF"/>
    <property type="match status" value="1"/>
</dbReference>
<dbReference type="Gene3D" id="3.30.450.20">
    <property type="entry name" value="PAS domain"/>
    <property type="match status" value="1"/>
</dbReference>
<evidence type="ECO:0000259" key="2">
    <source>
        <dbReference type="PROSITE" id="PS50887"/>
    </source>
</evidence>
<dbReference type="EMBL" id="CP001968">
    <property type="protein sequence ID" value="ADD67591.1"/>
    <property type="molecule type" value="Genomic_DNA"/>
</dbReference>
<dbReference type="PROSITE" id="PS50887">
    <property type="entry name" value="GGDEF"/>
    <property type="match status" value="1"/>
</dbReference>
<dbReference type="InterPro" id="IPR000014">
    <property type="entry name" value="PAS"/>
</dbReference>
<dbReference type="InterPro" id="IPR043128">
    <property type="entry name" value="Rev_trsase/Diguanyl_cyclase"/>
</dbReference>
<evidence type="ECO:0000313" key="4">
    <source>
        <dbReference type="Proteomes" id="UP000002012"/>
    </source>
</evidence>
<dbReference type="HOGENOM" id="CLU_000445_11_4_0"/>
<dbReference type="AlphaFoldDB" id="D4H5H1"/>
<dbReference type="GO" id="GO:0006355">
    <property type="term" value="P:regulation of DNA-templated transcription"/>
    <property type="evidence" value="ECO:0007669"/>
    <property type="project" value="InterPro"/>
</dbReference>
<dbReference type="Gene3D" id="3.30.70.270">
    <property type="match status" value="1"/>
</dbReference>
<dbReference type="Pfam" id="PF00990">
    <property type="entry name" value="GGDEF"/>
    <property type="match status" value="1"/>
</dbReference>
<dbReference type="SMART" id="SM00267">
    <property type="entry name" value="GGDEF"/>
    <property type="match status" value="1"/>
</dbReference>
<protein>
    <submittedName>
        <fullName evidence="3">Diguanylate cyclase with PAS/PAC sensor</fullName>
    </submittedName>
</protein>
<dbReference type="InterPro" id="IPR035965">
    <property type="entry name" value="PAS-like_dom_sf"/>
</dbReference>
<dbReference type="InterPro" id="IPR029787">
    <property type="entry name" value="Nucleotide_cyclase"/>
</dbReference>
<dbReference type="eggNOG" id="COG3829">
    <property type="taxonomic scope" value="Bacteria"/>
</dbReference>
<dbReference type="PANTHER" id="PTHR46663:SF4">
    <property type="entry name" value="DIGUANYLATE CYCLASE DGCT-RELATED"/>
    <property type="match status" value="1"/>
</dbReference>
<sequence length="303" mass="34065">MIVSENVYQNILEHLSEGIYYVDKDRNITYWNKAAENITGYTKKEVMGKSCATNLLRHIDEEGNELCTGNCPLQDAVDKAETKEKTIYLHHKNGHRVHVYTRVAPIVNDEGEIIGAVEMFSDLSKNTHGELICELEKLKEEVYTDTLTSIGNRKYAEITLTRRINEWLDVGIPFSVFFLDIDDFKTVNDTYGHDTGDKVLKMVGKSLTGTLRSMDVACRWGGEEFVIIAPNLTPASTRAVAERLRIFIEKSWIHAGDNKEISITVSVGCTVCKGNDTPESVIKRADSAMYKSKQSGKNRVSFA</sequence>
<dbReference type="PANTHER" id="PTHR46663">
    <property type="entry name" value="DIGUANYLATE CYCLASE DGCT-RELATED"/>
    <property type="match status" value="1"/>
</dbReference>
<dbReference type="STRING" id="522772.Dacet_0811"/>